<sequence length="103" mass="12354">MNIDIKLREKFDKYLDGFAYKSELIDYLFKIYDNDSKDLKLIREKYDILYQIHNKLKTMPGGLEIIKLLLKVAKIDNALEDIKTENCFKNLMETFVDSKYIKY</sequence>
<proteinExistence type="predicted"/>
<dbReference type="KEGG" id="vg:15613007"/>
<dbReference type="GeneID" id="15613308"/>
<reference evidence="1" key="1">
    <citation type="journal article" date="2013" name="J. Virol.">
        <title>New Insights into the Evolution of Entomopoxvirinae from the Complete Genome Sequences of Four Entomopoxviruses Infecting Adoxophyes honmai, Choristoneura biennis, Choristoneura rosaceana, and Mythimna separata.</title>
        <authorList>
            <person name="Theze J."/>
            <person name="Takatsuka J."/>
            <person name="Li Z."/>
            <person name="Gallais J."/>
            <person name="Doucet D."/>
            <person name="Arif B."/>
            <person name="Nakai M."/>
            <person name="Herniou E.A."/>
        </authorList>
    </citation>
    <scope>NUCLEOTIDE SEQUENCE</scope>
</reference>
<dbReference type="Proteomes" id="UP000792220">
    <property type="component" value="Genome"/>
</dbReference>
<accession>A0A916KPS5</accession>
<organismHost>
    <name type="scientific">Choristoneura fumiferana</name>
    <name type="common">Spruce budworm moth</name>
    <name type="synonym">Archips fumiferana</name>
    <dbReference type="NCBI Taxonomy" id="7141"/>
</organismHost>
<keyword evidence="3" id="KW-1185">Reference proteome</keyword>
<evidence type="ECO:0000313" key="1">
    <source>
        <dbReference type="EMBL" id="CCU55585.1"/>
    </source>
</evidence>
<dbReference type="KEGG" id="vg:15613308"/>
<dbReference type="EMBL" id="HF679132">
    <property type="protein sequence ID" value="CCU55886.1"/>
    <property type="molecule type" value="Genomic_DNA"/>
</dbReference>
<organism evidence="1 3">
    <name type="scientific">Choristoneura biennis entomopoxvirus</name>
    <name type="common">CbEPV</name>
    <dbReference type="NCBI Taxonomy" id="10288"/>
    <lineage>
        <taxon>Viruses</taxon>
        <taxon>Varidnaviria</taxon>
        <taxon>Bamfordvirae</taxon>
        <taxon>Nucleocytoviricota</taxon>
        <taxon>Pokkesviricetes</taxon>
        <taxon>Chitovirales</taxon>
        <taxon>Poxviridae</taxon>
        <taxon>Entomopoxvirinae</taxon>
        <taxon>Betaentomopoxvirus</taxon>
        <taxon>Betaentomopoxvirus cbiennis</taxon>
    </lineage>
</organism>
<dbReference type="RefSeq" id="YP_008004087.1">
    <property type="nucleotide sequence ID" value="NC_021248.1"/>
</dbReference>
<evidence type="ECO:0000313" key="2">
    <source>
        <dbReference type="EMBL" id="CCU55886.1"/>
    </source>
</evidence>
<protein>
    <submittedName>
        <fullName evidence="1">Uncharacterized protein</fullName>
    </submittedName>
</protein>
<name>A0A916KPS5_CBEPV</name>
<dbReference type="GeneID" id="15613007"/>
<dbReference type="EMBL" id="HF679132">
    <property type="protein sequence ID" value="CCU55585.1"/>
    <property type="molecule type" value="Genomic_DNA"/>
</dbReference>
<gene>
    <name evidence="1" type="ORF">CHBEV_017</name>
    <name evidence="2" type="ORF">CHBEV_318</name>
</gene>
<evidence type="ECO:0000313" key="3">
    <source>
        <dbReference type="Proteomes" id="UP000792220"/>
    </source>
</evidence>
<dbReference type="RefSeq" id="YP_008004388.1">
    <property type="nucleotide sequence ID" value="NC_021248.1"/>
</dbReference>